<evidence type="ECO:0000256" key="5">
    <source>
        <dbReference type="ARBA" id="ARBA00022576"/>
    </source>
</evidence>
<dbReference type="PROSITE" id="PS00599">
    <property type="entry name" value="AA_TRANSFER_CLASS_2"/>
    <property type="match status" value="1"/>
</dbReference>
<evidence type="ECO:0000256" key="11">
    <source>
        <dbReference type="HAMAP-Rule" id="MF_01023"/>
    </source>
</evidence>
<dbReference type="Proteomes" id="UP000460549">
    <property type="component" value="Unassembled WGS sequence"/>
</dbReference>
<name>A0A7X2TQF1_9SPIO</name>
<dbReference type="InterPro" id="IPR005861">
    <property type="entry name" value="HisP_aminotrans"/>
</dbReference>
<comment type="caution">
    <text evidence="13">The sequence shown here is derived from an EMBL/GenBank/DDBJ whole genome shotgun (WGS) entry which is preliminary data.</text>
</comment>
<keyword evidence="9 11" id="KW-0368">Histidine biosynthesis</keyword>
<dbReference type="GO" id="GO:0004400">
    <property type="term" value="F:histidinol-phosphate transaminase activity"/>
    <property type="evidence" value="ECO:0007669"/>
    <property type="project" value="UniProtKB-UniRule"/>
</dbReference>
<dbReference type="EC" id="2.6.1.9" evidence="11"/>
<keyword evidence="14" id="KW-1185">Reference proteome</keyword>
<dbReference type="Gene3D" id="3.40.640.10">
    <property type="entry name" value="Type I PLP-dependent aspartate aminotransferase-like (Major domain)"/>
    <property type="match status" value="1"/>
</dbReference>
<dbReference type="PANTHER" id="PTHR42885:SF2">
    <property type="entry name" value="HISTIDINOL-PHOSPHATE AMINOTRANSFERASE"/>
    <property type="match status" value="1"/>
</dbReference>
<evidence type="ECO:0000256" key="4">
    <source>
        <dbReference type="ARBA" id="ARBA00011738"/>
    </source>
</evidence>
<dbReference type="AlphaFoldDB" id="A0A7X2TQF1"/>
<comment type="catalytic activity">
    <reaction evidence="10 11">
        <text>L-histidinol phosphate + 2-oxoglutarate = 3-(imidazol-4-yl)-2-oxopropyl phosphate + L-glutamate</text>
        <dbReference type="Rhea" id="RHEA:23744"/>
        <dbReference type="ChEBI" id="CHEBI:16810"/>
        <dbReference type="ChEBI" id="CHEBI:29985"/>
        <dbReference type="ChEBI" id="CHEBI:57766"/>
        <dbReference type="ChEBI" id="CHEBI:57980"/>
        <dbReference type="EC" id="2.6.1.9"/>
    </reaction>
</comment>
<protein>
    <recommendedName>
        <fullName evidence="11">Histidinol-phosphate aminotransferase</fullName>
        <ecNumber evidence="11">2.6.1.9</ecNumber>
    </recommendedName>
    <alternativeName>
        <fullName evidence="11">Imidazole acetol-phosphate transaminase</fullName>
    </alternativeName>
</protein>
<evidence type="ECO:0000259" key="12">
    <source>
        <dbReference type="Pfam" id="PF00155"/>
    </source>
</evidence>
<evidence type="ECO:0000313" key="13">
    <source>
        <dbReference type="EMBL" id="MSU05752.1"/>
    </source>
</evidence>
<comment type="pathway">
    <text evidence="2 11">Amino-acid biosynthesis; L-histidine biosynthesis; L-histidine from 5-phospho-alpha-D-ribose 1-diphosphate: step 7/9.</text>
</comment>
<comment type="similarity">
    <text evidence="3 11">Belongs to the class-II pyridoxal-phosphate-dependent aminotransferase family. Histidinol-phosphate aminotransferase subfamily.</text>
</comment>
<sequence length="349" mass="39206">MEKLLRDNIRVLEPYSSARDDFSGTAAVFLDANENFQNMISFDRINRYPDPRSLEVKKAFAKAYGVDVKNLTIGNGSDELIDILYRMFCECKRDSVLIMPPTYGEYKVLAAINDVNIISVVQKSDFTLDIESIKRELDEKAPKLMFLCSPNNPTGASIPLSQVKELAQYNKGITVVDEAYIDFSTNESAISLISENERIVVLRTLSKAWGLAGGRIGIAIASEEITSIMYKVKYPYNIPLPSQLCAIKALNSYSKVMEEAKKITIERERVRSALETIDGVKKIFPSDTNFLLVRVKRANEAYDELSKRGIIVRNRSKEVLCASCLRITIGSRAENDLMLSTLKEVLSEL</sequence>
<dbReference type="InterPro" id="IPR015421">
    <property type="entry name" value="PyrdxlP-dep_Trfase_major"/>
</dbReference>
<dbReference type="CDD" id="cd00609">
    <property type="entry name" value="AAT_like"/>
    <property type="match status" value="1"/>
</dbReference>
<evidence type="ECO:0000256" key="7">
    <source>
        <dbReference type="ARBA" id="ARBA00022679"/>
    </source>
</evidence>
<evidence type="ECO:0000256" key="6">
    <source>
        <dbReference type="ARBA" id="ARBA00022605"/>
    </source>
</evidence>
<feature type="domain" description="Aminotransferase class I/classII large" evidence="12">
    <location>
        <begin position="29"/>
        <end position="339"/>
    </location>
</feature>
<dbReference type="InterPro" id="IPR015424">
    <property type="entry name" value="PyrdxlP-dep_Trfase"/>
</dbReference>
<organism evidence="13 14">
    <name type="scientific">Bullifex porci</name>
    <dbReference type="NCBI Taxonomy" id="2606638"/>
    <lineage>
        <taxon>Bacteria</taxon>
        <taxon>Pseudomonadati</taxon>
        <taxon>Spirochaetota</taxon>
        <taxon>Spirochaetia</taxon>
        <taxon>Spirochaetales</taxon>
        <taxon>Spirochaetaceae</taxon>
        <taxon>Bullifex</taxon>
    </lineage>
</organism>
<dbReference type="SUPFAM" id="SSF53383">
    <property type="entry name" value="PLP-dependent transferases"/>
    <property type="match status" value="1"/>
</dbReference>
<evidence type="ECO:0000256" key="8">
    <source>
        <dbReference type="ARBA" id="ARBA00022898"/>
    </source>
</evidence>
<evidence type="ECO:0000256" key="10">
    <source>
        <dbReference type="ARBA" id="ARBA00047481"/>
    </source>
</evidence>
<evidence type="ECO:0000256" key="2">
    <source>
        <dbReference type="ARBA" id="ARBA00005011"/>
    </source>
</evidence>
<keyword evidence="8 11" id="KW-0663">Pyridoxal phosphate</keyword>
<gene>
    <name evidence="11 13" type="primary">hisC</name>
    <name evidence="13" type="ORF">FYJ80_03030</name>
</gene>
<dbReference type="GO" id="GO:0030170">
    <property type="term" value="F:pyridoxal phosphate binding"/>
    <property type="evidence" value="ECO:0007669"/>
    <property type="project" value="InterPro"/>
</dbReference>
<comment type="subunit">
    <text evidence="4 11">Homodimer.</text>
</comment>
<dbReference type="InterPro" id="IPR001917">
    <property type="entry name" value="Aminotrans_II_pyridoxalP_BS"/>
</dbReference>
<proteinExistence type="inferred from homology"/>
<feature type="modified residue" description="N6-(pyridoxal phosphate)lysine" evidence="11">
    <location>
        <position position="207"/>
    </location>
</feature>
<dbReference type="HAMAP" id="MF_01023">
    <property type="entry name" value="HisC_aminotrans_2"/>
    <property type="match status" value="1"/>
</dbReference>
<reference evidence="13 14" key="1">
    <citation type="submission" date="2019-08" db="EMBL/GenBank/DDBJ databases">
        <title>In-depth cultivation of the pig gut microbiome towards novel bacterial diversity and tailored functional studies.</title>
        <authorList>
            <person name="Wylensek D."/>
            <person name="Hitch T.C.A."/>
            <person name="Clavel T."/>
        </authorList>
    </citation>
    <scope>NUCLEOTIDE SEQUENCE [LARGE SCALE GENOMIC DNA]</scope>
    <source>
        <strain evidence="13 14">NM-380-WT-3C1</strain>
    </source>
</reference>
<dbReference type="InterPro" id="IPR015422">
    <property type="entry name" value="PyrdxlP-dep_Trfase_small"/>
</dbReference>
<dbReference type="NCBIfam" id="TIGR01141">
    <property type="entry name" value="hisC"/>
    <property type="match status" value="1"/>
</dbReference>
<accession>A0A7X2TQF1</accession>
<dbReference type="InterPro" id="IPR004839">
    <property type="entry name" value="Aminotransferase_I/II_large"/>
</dbReference>
<dbReference type="GO" id="GO:0000105">
    <property type="term" value="P:L-histidine biosynthetic process"/>
    <property type="evidence" value="ECO:0007669"/>
    <property type="project" value="UniProtKB-UniRule"/>
</dbReference>
<dbReference type="UniPathway" id="UPA00031">
    <property type="reaction ID" value="UER00012"/>
</dbReference>
<dbReference type="EMBL" id="VUNN01000003">
    <property type="protein sequence ID" value="MSU05752.1"/>
    <property type="molecule type" value="Genomic_DNA"/>
</dbReference>
<evidence type="ECO:0000256" key="1">
    <source>
        <dbReference type="ARBA" id="ARBA00001933"/>
    </source>
</evidence>
<dbReference type="PANTHER" id="PTHR42885">
    <property type="entry name" value="HISTIDINOL-PHOSPHATE AMINOTRANSFERASE-RELATED"/>
    <property type="match status" value="1"/>
</dbReference>
<keyword evidence="6 11" id="KW-0028">Amino-acid biosynthesis</keyword>
<dbReference type="Pfam" id="PF00155">
    <property type="entry name" value="Aminotran_1_2"/>
    <property type="match status" value="1"/>
</dbReference>
<keyword evidence="7 11" id="KW-0808">Transferase</keyword>
<evidence type="ECO:0000313" key="14">
    <source>
        <dbReference type="Proteomes" id="UP000460549"/>
    </source>
</evidence>
<dbReference type="Gene3D" id="3.90.1150.10">
    <property type="entry name" value="Aspartate Aminotransferase, domain 1"/>
    <property type="match status" value="1"/>
</dbReference>
<keyword evidence="5 11" id="KW-0032">Aminotransferase</keyword>
<comment type="cofactor">
    <cofactor evidence="1 11">
        <name>pyridoxal 5'-phosphate</name>
        <dbReference type="ChEBI" id="CHEBI:597326"/>
    </cofactor>
</comment>
<evidence type="ECO:0000256" key="9">
    <source>
        <dbReference type="ARBA" id="ARBA00023102"/>
    </source>
</evidence>
<evidence type="ECO:0000256" key="3">
    <source>
        <dbReference type="ARBA" id="ARBA00007970"/>
    </source>
</evidence>